<keyword evidence="3" id="KW-1185">Reference proteome</keyword>
<evidence type="ECO:0000256" key="1">
    <source>
        <dbReference type="SAM" id="SignalP"/>
    </source>
</evidence>
<dbReference type="AlphaFoldDB" id="A0A0U3T445"/>
<gene>
    <name evidence="2" type="ORF">AERYTH_12260</name>
</gene>
<dbReference type="EMBL" id="CP011502">
    <property type="protein sequence ID" value="ALX05416.1"/>
    <property type="molecule type" value="Genomic_DNA"/>
</dbReference>
<keyword evidence="1" id="KW-0732">Signal</keyword>
<feature type="chain" id="PRO_5006845384" evidence="1">
    <location>
        <begin position="19"/>
        <end position="174"/>
    </location>
</feature>
<proteinExistence type="predicted"/>
<evidence type="ECO:0000313" key="2">
    <source>
        <dbReference type="EMBL" id="ALX05416.1"/>
    </source>
</evidence>
<name>A0A0U3T445_9ACTN</name>
<dbReference type="PATRIC" id="fig|2041.4.peg.2552"/>
<dbReference type="Proteomes" id="UP000067689">
    <property type="component" value="Chromosome"/>
</dbReference>
<accession>A0A0U3T445</accession>
<organism evidence="2 3">
    <name type="scientific">Aeromicrobium erythreum</name>
    <dbReference type="NCBI Taxonomy" id="2041"/>
    <lineage>
        <taxon>Bacteria</taxon>
        <taxon>Bacillati</taxon>
        <taxon>Actinomycetota</taxon>
        <taxon>Actinomycetes</taxon>
        <taxon>Propionibacteriales</taxon>
        <taxon>Nocardioidaceae</taxon>
        <taxon>Aeromicrobium</taxon>
    </lineage>
</organism>
<protein>
    <submittedName>
        <fullName evidence="2">Uncharacterized protein</fullName>
    </submittedName>
</protein>
<sequence length="174" mass="18049">MVAAVVCSLVGTASVANAAETKAPAAKSAVTQKAAAKAVVRHPEIVVKAQSGVGQRGFVVRNQGNTTVPAGTQFTFHSNRAVGIGLFGDPQIQEDWAIGVLGSGYDGDVYLKEPLLPGQSRTFLLSTVEVSAFSQWSFELSDPRTAALDTNYANNKAGIRCALVVLGLPACSVS</sequence>
<dbReference type="KEGG" id="aer:AERYTH_12260"/>
<reference evidence="2 3" key="1">
    <citation type="journal article" date="1991" name="Int. J. Syst. Bacteriol.">
        <title>Description of the erythromycin-producing bacterium Arthrobacter sp. strain NRRL B-3381 as Aeromicrobium erythreum gen. nov., sp. nov.</title>
        <authorList>
            <person name="Miller E.S."/>
            <person name="Woese C.R."/>
            <person name="Brenner S."/>
        </authorList>
    </citation>
    <scope>NUCLEOTIDE SEQUENCE [LARGE SCALE GENOMIC DNA]</scope>
    <source>
        <strain evidence="2 3">AR18</strain>
    </source>
</reference>
<feature type="signal peptide" evidence="1">
    <location>
        <begin position="1"/>
        <end position="18"/>
    </location>
</feature>
<evidence type="ECO:0000313" key="3">
    <source>
        <dbReference type="Proteomes" id="UP000067689"/>
    </source>
</evidence>